<proteinExistence type="predicted"/>
<reference evidence="1" key="1">
    <citation type="submission" date="2023-09" db="EMBL/GenBank/DDBJ databases">
        <title>30 novel species of actinomycetes from the DSMZ collection.</title>
        <authorList>
            <person name="Nouioui I."/>
        </authorList>
    </citation>
    <scope>NUCLEOTIDE SEQUENCE</scope>
    <source>
        <strain evidence="1">DSM 115977</strain>
    </source>
</reference>
<protein>
    <submittedName>
        <fullName evidence="1">Uncharacterized protein</fullName>
    </submittedName>
</protein>
<comment type="caution">
    <text evidence="1">The sequence shown here is derived from an EMBL/GenBank/DDBJ whole genome shotgun (WGS) entry which is preliminary data.</text>
</comment>
<evidence type="ECO:0000313" key="1">
    <source>
        <dbReference type="EMBL" id="MDT0530561.1"/>
    </source>
</evidence>
<evidence type="ECO:0000313" key="2">
    <source>
        <dbReference type="Proteomes" id="UP001180973"/>
    </source>
</evidence>
<dbReference type="RefSeq" id="WP_311412547.1">
    <property type="nucleotide sequence ID" value="NZ_JAVRFL010000017.1"/>
</dbReference>
<gene>
    <name evidence="1" type="ORF">RM555_16330</name>
</gene>
<accession>A0ABU2WYY4</accession>
<dbReference type="EMBL" id="JAVRFL010000017">
    <property type="protein sequence ID" value="MDT0530561.1"/>
    <property type="molecule type" value="Genomic_DNA"/>
</dbReference>
<dbReference type="Proteomes" id="UP001180973">
    <property type="component" value="Unassembled WGS sequence"/>
</dbReference>
<name>A0ABU2WYY4_9ACTN</name>
<organism evidence="1 2">
    <name type="scientific">Micromonospora reichwaldensis</name>
    <dbReference type="NCBI Taxonomy" id="3075516"/>
    <lineage>
        <taxon>Bacteria</taxon>
        <taxon>Bacillati</taxon>
        <taxon>Actinomycetota</taxon>
        <taxon>Actinomycetes</taxon>
        <taxon>Micromonosporales</taxon>
        <taxon>Micromonosporaceae</taxon>
        <taxon>Micromonospora</taxon>
    </lineage>
</organism>
<keyword evidence="2" id="KW-1185">Reference proteome</keyword>
<sequence>MADKRMTEDGVVAELRSEVTDLSVVTFGPGPDVPPGGGAVDR</sequence>